<dbReference type="GO" id="GO:0004518">
    <property type="term" value="F:nuclease activity"/>
    <property type="evidence" value="ECO:0007669"/>
    <property type="project" value="UniProtKB-KW"/>
</dbReference>
<dbReference type="AlphaFoldDB" id="A0AAV8X8G9"/>
<evidence type="ECO:0000256" key="7">
    <source>
        <dbReference type="ARBA" id="ARBA00023242"/>
    </source>
</evidence>
<keyword evidence="10" id="KW-1185">Reference proteome</keyword>
<evidence type="ECO:0000259" key="8">
    <source>
        <dbReference type="Pfam" id="PF13359"/>
    </source>
</evidence>
<comment type="subcellular location">
    <subcellularLocation>
        <location evidence="2">Nucleus</location>
    </subcellularLocation>
</comment>
<evidence type="ECO:0000256" key="1">
    <source>
        <dbReference type="ARBA" id="ARBA00001968"/>
    </source>
</evidence>
<feature type="non-terminal residue" evidence="9">
    <location>
        <position position="348"/>
    </location>
</feature>
<feature type="domain" description="DDE Tnp4" evidence="8">
    <location>
        <begin position="152"/>
        <end position="312"/>
    </location>
</feature>
<dbReference type="PANTHER" id="PTHR22930:SF269">
    <property type="entry name" value="NUCLEASE HARBI1-LIKE PROTEIN"/>
    <property type="match status" value="1"/>
</dbReference>
<comment type="cofactor">
    <cofactor evidence="1">
        <name>a divalent metal cation</name>
        <dbReference type="ChEBI" id="CHEBI:60240"/>
    </cofactor>
</comment>
<gene>
    <name evidence="9" type="ORF">NQ318_010428</name>
</gene>
<comment type="similarity">
    <text evidence="3">Belongs to the HARBI1 family.</text>
</comment>
<keyword evidence="7" id="KW-0539">Nucleus</keyword>
<accession>A0AAV8X8G9</accession>
<evidence type="ECO:0000256" key="4">
    <source>
        <dbReference type="ARBA" id="ARBA00022722"/>
    </source>
</evidence>
<organism evidence="9 10">
    <name type="scientific">Aromia moschata</name>
    <dbReference type="NCBI Taxonomy" id="1265417"/>
    <lineage>
        <taxon>Eukaryota</taxon>
        <taxon>Metazoa</taxon>
        <taxon>Ecdysozoa</taxon>
        <taxon>Arthropoda</taxon>
        <taxon>Hexapoda</taxon>
        <taxon>Insecta</taxon>
        <taxon>Pterygota</taxon>
        <taxon>Neoptera</taxon>
        <taxon>Endopterygota</taxon>
        <taxon>Coleoptera</taxon>
        <taxon>Polyphaga</taxon>
        <taxon>Cucujiformia</taxon>
        <taxon>Chrysomeloidea</taxon>
        <taxon>Cerambycidae</taxon>
        <taxon>Cerambycinae</taxon>
        <taxon>Callichromatini</taxon>
        <taxon>Aromia</taxon>
    </lineage>
</organism>
<dbReference type="GO" id="GO:0016787">
    <property type="term" value="F:hydrolase activity"/>
    <property type="evidence" value="ECO:0007669"/>
    <property type="project" value="UniProtKB-KW"/>
</dbReference>
<evidence type="ECO:0000256" key="6">
    <source>
        <dbReference type="ARBA" id="ARBA00022801"/>
    </source>
</evidence>
<protein>
    <recommendedName>
        <fullName evidence="8">DDE Tnp4 domain-containing protein</fullName>
    </recommendedName>
</protein>
<dbReference type="Pfam" id="PF13359">
    <property type="entry name" value="DDE_Tnp_4"/>
    <property type="match status" value="1"/>
</dbReference>
<dbReference type="GO" id="GO:0005634">
    <property type="term" value="C:nucleus"/>
    <property type="evidence" value="ECO:0007669"/>
    <property type="project" value="UniProtKB-SubCell"/>
</dbReference>
<evidence type="ECO:0000256" key="5">
    <source>
        <dbReference type="ARBA" id="ARBA00022723"/>
    </source>
</evidence>
<sequence>MRKRGKRIYWIHPYVAKRKELGDFYKLFMNLRNHEDKFFIYFRMSIKSFDELHEKLKPVLQKKNTPMRECIEPIQMLCVALRYLGSGCTFTDLHLQYRLGISTISKIVKCVCSSIWYVMLRECIPPPTKEKWESIAMEYEIRANFPHCLGAVDGKHIRITNPSAYIYIGYSSVVLMAVADANYRFVYVDIGSYGKDCDSSIFKRSSLWTSVINNTLEMPTEKLVDGIQNFKLPYYFIGDEAFGLHRHLLRPFGGSQLTVKKRIFNYRLSRARRHVECTFGLLSNKWRIFHRPINLEPDFAVIVVKACVVLHNFVRDRDGYKVEDTEVVVGLEEIPREQETRGGITANN</sequence>
<comment type="caution">
    <text evidence="9">The sequence shown here is derived from an EMBL/GenBank/DDBJ whole genome shotgun (WGS) entry which is preliminary data.</text>
</comment>
<dbReference type="Proteomes" id="UP001162162">
    <property type="component" value="Unassembled WGS sequence"/>
</dbReference>
<dbReference type="PANTHER" id="PTHR22930">
    <property type="match status" value="1"/>
</dbReference>
<dbReference type="GO" id="GO:0046872">
    <property type="term" value="F:metal ion binding"/>
    <property type="evidence" value="ECO:0007669"/>
    <property type="project" value="UniProtKB-KW"/>
</dbReference>
<dbReference type="InterPro" id="IPR027806">
    <property type="entry name" value="HARBI1_dom"/>
</dbReference>
<evidence type="ECO:0000256" key="2">
    <source>
        <dbReference type="ARBA" id="ARBA00004123"/>
    </source>
</evidence>
<dbReference type="EMBL" id="JAPWTK010000986">
    <property type="protein sequence ID" value="KAJ8934771.1"/>
    <property type="molecule type" value="Genomic_DNA"/>
</dbReference>
<keyword evidence="6" id="KW-0378">Hydrolase</keyword>
<proteinExistence type="inferred from homology"/>
<keyword evidence="4" id="KW-0540">Nuclease</keyword>
<evidence type="ECO:0000256" key="3">
    <source>
        <dbReference type="ARBA" id="ARBA00006958"/>
    </source>
</evidence>
<dbReference type="InterPro" id="IPR045249">
    <property type="entry name" value="HARBI1-like"/>
</dbReference>
<evidence type="ECO:0000313" key="9">
    <source>
        <dbReference type="EMBL" id="KAJ8934771.1"/>
    </source>
</evidence>
<evidence type="ECO:0000313" key="10">
    <source>
        <dbReference type="Proteomes" id="UP001162162"/>
    </source>
</evidence>
<name>A0AAV8X8G9_9CUCU</name>
<keyword evidence="5" id="KW-0479">Metal-binding</keyword>
<reference evidence="9" key="1">
    <citation type="journal article" date="2023" name="Insect Mol. Biol.">
        <title>Genome sequencing provides insights into the evolution of gene families encoding plant cell wall-degrading enzymes in longhorned beetles.</title>
        <authorList>
            <person name="Shin N.R."/>
            <person name="Okamura Y."/>
            <person name="Kirsch R."/>
            <person name="Pauchet Y."/>
        </authorList>
    </citation>
    <scope>NUCLEOTIDE SEQUENCE</scope>
    <source>
        <strain evidence="9">AMC_N1</strain>
    </source>
</reference>